<dbReference type="InterPro" id="IPR006311">
    <property type="entry name" value="TAT_signal"/>
</dbReference>
<dbReference type="PROSITE" id="PS51318">
    <property type="entry name" value="TAT"/>
    <property type="match status" value="1"/>
</dbReference>
<dbReference type="PANTHER" id="PTHR43649">
    <property type="entry name" value="ARABINOSE-BINDING PROTEIN-RELATED"/>
    <property type="match status" value="1"/>
</dbReference>
<sequence length="443" mass="49079">MQPSIRPGPWTRRDFLKLAGTYAACGGLGGLGALARPAEAQPSPVHLNFMVWSYGIETIQDNIKSFQQRNPAITVSLQDTSWFNYHDAMATKFATGDAPDVAYSSDHWLREWVAADWIAPLDRYAPELAGAQGEWAPYARQGMTLGGHLYGLPYYADLIIFMYNAKTLKRAGFDHPPATWEELAAQAKTIKDKGLSEYPIDIPLKKDDPWTIEIFYSMVYSRGGHMFDNADAPVFNAPGGKAVLALDWLRDALRNKILDPAVLESAEPDVVKTMGAGQHVFTVLAKYNLAELNAGQHAQKGNFRMALMPGDSHSTVGFVRFYALTKAAVTRHHTEAAARFLQYFGGKTDGRYLVPQRWALEKGLGFAQLPLYDDPQIKAAINAWGSVALERQQAKLAAVKEGLTPWWGTWDVYAREQIGNVIVGNVSSQQAIKNMAAKWSELK</sequence>
<dbReference type="InterPro" id="IPR050490">
    <property type="entry name" value="Bact_solute-bd_prot1"/>
</dbReference>
<reference evidence="1 2" key="1">
    <citation type="journal article" date="2019" name="Nat. Microbiol.">
        <title>Mediterranean grassland soil C-N compound turnover is dependent on rainfall and depth, and is mediated by genomically divergent microorganisms.</title>
        <authorList>
            <person name="Diamond S."/>
            <person name="Andeer P.F."/>
            <person name="Li Z."/>
            <person name="Crits-Christoph A."/>
            <person name="Burstein D."/>
            <person name="Anantharaman K."/>
            <person name="Lane K.R."/>
            <person name="Thomas B.C."/>
            <person name="Pan C."/>
            <person name="Northen T.R."/>
            <person name="Banfield J.F."/>
        </authorList>
    </citation>
    <scope>NUCLEOTIDE SEQUENCE [LARGE SCALE GENOMIC DNA]</scope>
    <source>
        <strain evidence="1">NP_3</strain>
    </source>
</reference>
<comment type="caution">
    <text evidence="1">The sequence shown here is derived from an EMBL/GenBank/DDBJ whole genome shotgun (WGS) entry which is preliminary data.</text>
</comment>
<dbReference type="Gene3D" id="3.40.190.10">
    <property type="entry name" value="Periplasmic binding protein-like II"/>
    <property type="match status" value="1"/>
</dbReference>
<dbReference type="EMBL" id="VBAK01000160">
    <property type="protein sequence ID" value="TMI87412.1"/>
    <property type="molecule type" value="Genomic_DNA"/>
</dbReference>
<dbReference type="AlphaFoldDB" id="A0A537JVU6"/>
<proteinExistence type="predicted"/>
<dbReference type="NCBIfam" id="TIGR01409">
    <property type="entry name" value="TAT_signal_seq"/>
    <property type="match status" value="1"/>
</dbReference>
<evidence type="ECO:0000313" key="1">
    <source>
        <dbReference type="EMBL" id="TMI87412.1"/>
    </source>
</evidence>
<dbReference type="SUPFAM" id="SSF53850">
    <property type="entry name" value="Periplasmic binding protein-like II"/>
    <property type="match status" value="1"/>
</dbReference>
<accession>A0A537JVU6</accession>
<dbReference type="InterPro" id="IPR006059">
    <property type="entry name" value="SBP"/>
</dbReference>
<organism evidence="1 2">
    <name type="scientific">Candidatus Segetimicrobium genomatis</name>
    <dbReference type="NCBI Taxonomy" id="2569760"/>
    <lineage>
        <taxon>Bacteria</taxon>
        <taxon>Bacillati</taxon>
        <taxon>Candidatus Sysuimicrobiota</taxon>
        <taxon>Candidatus Sysuimicrobiia</taxon>
        <taxon>Candidatus Sysuimicrobiales</taxon>
        <taxon>Candidatus Segetimicrobiaceae</taxon>
        <taxon>Candidatus Segetimicrobium</taxon>
    </lineage>
</organism>
<evidence type="ECO:0000313" key="2">
    <source>
        <dbReference type="Proteomes" id="UP000318509"/>
    </source>
</evidence>
<gene>
    <name evidence="1" type="ORF">E6H00_15710</name>
</gene>
<dbReference type="Proteomes" id="UP000318509">
    <property type="component" value="Unassembled WGS sequence"/>
</dbReference>
<dbReference type="PANTHER" id="PTHR43649:SF12">
    <property type="entry name" value="DIACETYLCHITOBIOSE BINDING PROTEIN DASA"/>
    <property type="match status" value="1"/>
</dbReference>
<dbReference type="Pfam" id="PF01547">
    <property type="entry name" value="SBP_bac_1"/>
    <property type="match status" value="1"/>
</dbReference>
<name>A0A537JVU6_9BACT</name>
<protein>
    <submittedName>
        <fullName evidence="1">Extracellular solute-binding protein</fullName>
    </submittedName>
</protein>
<dbReference type="InterPro" id="IPR019546">
    <property type="entry name" value="TAT_signal_bac_arc"/>
</dbReference>